<dbReference type="GO" id="GO:0008757">
    <property type="term" value="F:S-adenosylmethionine-dependent methyltransferase activity"/>
    <property type="evidence" value="ECO:0007669"/>
    <property type="project" value="UniProtKB-ARBA"/>
</dbReference>
<accession>A0A6G8B0N2</accession>
<name>A0A6G8B0N2_9LACO</name>
<dbReference type="EMBL" id="CP049888">
    <property type="protein sequence ID" value="QIL50901.1"/>
    <property type="molecule type" value="Genomic_DNA"/>
</dbReference>
<sequence length="250" mass="28371">MKIELQADERLDMLYRDEVQIIQSHSVFSFSLDAVLLAHFANPRNGGRGRIVDLGTGNGAIPLFMAHKVTGQIIGIEIQPRLADMAQRSVQFNELEDKIKIINTDMRDVFDYIKPGSVETVVSNPPYFEATEKSHKNPNQHYAIARHEIKADLNLVSHTAKKLLKSGGHFFMVHRPDRLFEILDALRANNLIPKRIQFVYPKVGKEANIVLIESIKNGKLTGAQILPPIITHHDNDEYRDEVWAIYEGRA</sequence>
<dbReference type="RefSeq" id="WP_166010955.1">
    <property type="nucleotide sequence ID" value="NZ_CP049888.1"/>
</dbReference>
<dbReference type="Gene3D" id="3.40.50.150">
    <property type="entry name" value="Vaccinia Virus protein VP39"/>
    <property type="match status" value="1"/>
</dbReference>
<dbReference type="SUPFAM" id="SSF53335">
    <property type="entry name" value="S-adenosyl-L-methionine-dependent methyltransferases"/>
    <property type="match status" value="1"/>
</dbReference>
<evidence type="ECO:0000259" key="1">
    <source>
        <dbReference type="Pfam" id="PF05175"/>
    </source>
</evidence>
<organism evidence="2 3">
    <name type="scientific">Weissella coleopterorum</name>
    <dbReference type="NCBI Taxonomy" id="2714949"/>
    <lineage>
        <taxon>Bacteria</taxon>
        <taxon>Bacillati</taxon>
        <taxon>Bacillota</taxon>
        <taxon>Bacilli</taxon>
        <taxon>Lactobacillales</taxon>
        <taxon>Lactobacillaceae</taxon>
        <taxon>Weissella</taxon>
    </lineage>
</organism>
<dbReference type="InterPro" id="IPR007848">
    <property type="entry name" value="Small_mtfrase_dom"/>
</dbReference>
<protein>
    <submittedName>
        <fullName evidence="2">tRNA1(Val) (Adenine(37)-N6)-methyltransferase</fullName>
    </submittedName>
</protein>
<dbReference type="GO" id="GO:0003676">
    <property type="term" value="F:nucleic acid binding"/>
    <property type="evidence" value="ECO:0007669"/>
    <property type="project" value="InterPro"/>
</dbReference>
<dbReference type="Proteomes" id="UP000500741">
    <property type="component" value="Chromosome"/>
</dbReference>
<dbReference type="GO" id="GO:0032259">
    <property type="term" value="P:methylation"/>
    <property type="evidence" value="ECO:0007669"/>
    <property type="project" value="UniProtKB-KW"/>
</dbReference>
<feature type="domain" description="Methyltransferase small" evidence="1">
    <location>
        <begin position="20"/>
        <end position="175"/>
    </location>
</feature>
<reference evidence="2 3" key="1">
    <citation type="submission" date="2020-03" db="EMBL/GenBank/DDBJ databases">
        <title>Weissella sp. nov., isolated from Cybister lewisianus.</title>
        <authorList>
            <person name="Hyun D.-W."/>
            <person name="Bae J.-W."/>
        </authorList>
    </citation>
    <scope>NUCLEOTIDE SEQUENCE [LARGE SCALE GENOMIC DNA]</scope>
    <source>
        <strain evidence="2 3">HDW19</strain>
    </source>
</reference>
<dbReference type="GO" id="GO:0008170">
    <property type="term" value="F:N-methyltransferase activity"/>
    <property type="evidence" value="ECO:0007669"/>
    <property type="project" value="UniProtKB-ARBA"/>
</dbReference>
<dbReference type="KEGG" id="wco:G7084_05950"/>
<keyword evidence="2" id="KW-0489">Methyltransferase</keyword>
<dbReference type="PROSITE" id="PS00092">
    <property type="entry name" value="N6_MTASE"/>
    <property type="match status" value="1"/>
</dbReference>
<keyword evidence="3" id="KW-1185">Reference proteome</keyword>
<gene>
    <name evidence="2" type="ORF">G7084_05950</name>
</gene>
<dbReference type="PANTHER" id="PTHR47739">
    <property type="entry name" value="TRNA1(VAL) (ADENINE(37)-N6)-METHYLTRANSFERASE"/>
    <property type="match status" value="1"/>
</dbReference>
<dbReference type="CDD" id="cd02440">
    <property type="entry name" value="AdoMet_MTases"/>
    <property type="match status" value="1"/>
</dbReference>
<dbReference type="InterPro" id="IPR050210">
    <property type="entry name" value="tRNA_Adenine-N(6)_MTase"/>
</dbReference>
<dbReference type="InterPro" id="IPR002052">
    <property type="entry name" value="DNA_methylase_N6_adenine_CS"/>
</dbReference>
<evidence type="ECO:0000313" key="3">
    <source>
        <dbReference type="Proteomes" id="UP000500741"/>
    </source>
</evidence>
<dbReference type="InterPro" id="IPR029063">
    <property type="entry name" value="SAM-dependent_MTases_sf"/>
</dbReference>
<keyword evidence="2" id="KW-0808">Transferase</keyword>
<dbReference type="Pfam" id="PF05175">
    <property type="entry name" value="MTS"/>
    <property type="match status" value="1"/>
</dbReference>
<dbReference type="AlphaFoldDB" id="A0A6G8B0N2"/>
<proteinExistence type="predicted"/>
<evidence type="ECO:0000313" key="2">
    <source>
        <dbReference type="EMBL" id="QIL50901.1"/>
    </source>
</evidence>
<dbReference type="PANTHER" id="PTHR47739:SF1">
    <property type="entry name" value="TRNA1(VAL) (ADENINE(37)-N6)-METHYLTRANSFERASE"/>
    <property type="match status" value="1"/>
</dbReference>